<keyword evidence="1 2" id="KW-0727">SH2 domain</keyword>
<gene>
    <name evidence="6" type="primary">SHD</name>
</gene>
<feature type="region of interest" description="Disordered" evidence="3">
    <location>
        <begin position="1"/>
        <end position="79"/>
    </location>
</feature>
<feature type="domain" description="SH2" evidence="4">
    <location>
        <begin position="286"/>
        <end position="381"/>
    </location>
</feature>
<dbReference type="PANTHER" id="PTHR15127:SF33">
    <property type="entry name" value="SH2 DOMAIN-CONTAINING ADAPTER PROTEIN D"/>
    <property type="match status" value="1"/>
</dbReference>
<dbReference type="InterPro" id="IPR051846">
    <property type="entry name" value="SH2_domain_adapters"/>
</dbReference>
<accession>A0ABM5EM76</accession>
<evidence type="ECO:0000313" key="6">
    <source>
        <dbReference type="RefSeq" id="XP_072834251.1"/>
    </source>
</evidence>
<feature type="region of interest" description="Disordered" evidence="3">
    <location>
        <begin position="102"/>
        <end position="135"/>
    </location>
</feature>
<dbReference type="RefSeq" id="XP_072834251.1">
    <property type="nucleotide sequence ID" value="XM_072978150.1"/>
</dbReference>
<dbReference type="SMART" id="SM00252">
    <property type="entry name" value="SH2"/>
    <property type="match status" value="1"/>
</dbReference>
<evidence type="ECO:0000256" key="1">
    <source>
        <dbReference type="ARBA" id="ARBA00022999"/>
    </source>
</evidence>
<proteinExistence type="predicted"/>
<reference evidence="6" key="1">
    <citation type="submission" date="2025-08" db="UniProtKB">
        <authorList>
            <consortium name="RefSeq"/>
        </authorList>
    </citation>
    <scope>IDENTIFICATION</scope>
</reference>
<dbReference type="InterPro" id="IPR036860">
    <property type="entry name" value="SH2_dom_sf"/>
</dbReference>
<evidence type="ECO:0000259" key="4">
    <source>
        <dbReference type="PROSITE" id="PS50001"/>
    </source>
</evidence>
<dbReference type="Proteomes" id="UP001652642">
    <property type="component" value="Chromosome 7"/>
</dbReference>
<sequence length="386" mass="43782">MAKWLKDYLSFGAKRSPPQPPKPDYTESEILKAYRAQKSLDFEDPYEDGEATKPEADPAGSPSKGVTPSVSLDGKYSSPKHRLIKVDASDLNRSKALLAAEEGLTQLDQAPGESEYSDPFDAHRQPNEETEEAVDVENNGYMEPYDAQKVVADFQSKSNWDDRRVKKSRIGLQLYDTPYEEKEPEADPEGPSAEKPRESRLPQDDERPADEYDQPWEWKKNHISRAFAAQFDTQEWEHTSSALKDRWRPPKQLAATSKFGRSQSPEPSLLVAERIDPSIPLENQAWFHGTISRADTESLLTLCKEGSYLVRNSETSRNDYSLSLRSSQGFMHMKFTRTKENKFVLGQNSAPFDSIPEVIHHYTSQELPIKGAEHLSLLYPVAMQTL</sequence>
<dbReference type="CDD" id="cd09945">
    <property type="entry name" value="SH2_SHB_SHD_SHE_SHF_like"/>
    <property type="match status" value="1"/>
</dbReference>
<dbReference type="SUPFAM" id="SSF55550">
    <property type="entry name" value="SH2 domain"/>
    <property type="match status" value="1"/>
</dbReference>
<feature type="region of interest" description="Disordered" evidence="3">
    <location>
        <begin position="154"/>
        <end position="215"/>
    </location>
</feature>
<name>A0ABM5EM76_9SAUR</name>
<dbReference type="InterPro" id="IPR000980">
    <property type="entry name" value="SH2"/>
</dbReference>
<evidence type="ECO:0000256" key="2">
    <source>
        <dbReference type="PROSITE-ProRule" id="PRU00191"/>
    </source>
</evidence>
<evidence type="ECO:0000256" key="3">
    <source>
        <dbReference type="SAM" id="MobiDB-lite"/>
    </source>
</evidence>
<keyword evidence="5" id="KW-1185">Reference proteome</keyword>
<protein>
    <submittedName>
        <fullName evidence="6">SH2 domain-containing adapter protein D isoform X2</fullName>
    </submittedName>
</protein>
<feature type="compositionally biased region" description="Basic and acidic residues" evidence="3">
    <location>
        <begin position="192"/>
        <end position="215"/>
    </location>
</feature>
<organism evidence="5 6">
    <name type="scientific">Pogona vitticeps</name>
    <name type="common">central bearded dragon</name>
    <dbReference type="NCBI Taxonomy" id="103695"/>
    <lineage>
        <taxon>Eukaryota</taxon>
        <taxon>Metazoa</taxon>
        <taxon>Chordata</taxon>
        <taxon>Craniata</taxon>
        <taxon>Vertebrata</taxon>
        <taxon>Euteleostomi</taxon>
        <taxon>Lepidosauria</taxon>
        <taxon>Squamata</taxon>
        <taxon>Bifurcata</taxon>
        <taxon>Unidentata</taxon>
        <taxon>Episquamata</taxon>
        <taxon>Toxicofera</taxon>
        <taxon>Iguania</taxon>
        <taxon>Acrodonta</taxon>
        <taxon>Agamidae</taxon>
        <taxon>Amphibolurinae</taxon>
        <taxon>Pogona</taxon>
    </lineage>
</organism>
<dbReference type="GeneID" id="110079318"/>
<dbReference type="PANTHER" id="PTHR15127">
    <property type="entry name" value="HEAVYWEIGHT, ISOFORM A"/>
    <property type="match status" value="1"/>
</dbReference>
<dbReference type="PROSITE" id="PS50001">
    <property type="entry name" value="SH2"/>
    <property type="match status" value="1"/>
</dbReference>
<dbReference type="Pfam" id="PF00017">
    <property type="entry name" value="SH2"/>
    <property type="match status" value="1"/>
</dbReference>
<evidence type="ECO:0000313" key="5">
    <source>
        <dbReference type="Proteomes" id="UP001652642"/>
    </source>
</evidence>
<dbReference type="Gene3D" id="3.30.505.10">
    <property type="entry name" value="SH2 domain"/>
    <property type="match status" value="1"/>
</dbReference>
<dbReference type="PRINTS" id="PR00401">
    <property type="entry name" value="SH2DOMAIN"/>
</dbReference>